<dbReference type="PRINTS" id="PR00987">
    <property type="entry name" value="TRNASYNTHGLU"/>
</dbReference>
<evidence type="ECO:0000313" key="12">
    <source>
        <dbReference type="Proteomes" id="UP001138768"/>
    </source>
</evidence>
<feature type="binding site" evidence="7">
    <location>
        <begin position="12"/>
        <end position="16"/>
    </location>
    <ligand>
        <name>L-glutamate</name>
        <dbReference type="ChEBI" id="CHEBI:29985"/>
    </ligand>
</feature>
<evidence type="ECO:0000259" key="10">
    <source>
        <dbReference type="Pfam" id="PF00749"/>
    </source>
</evidence>
<feature type="binding site" evidence="7">
    <location>
        <position position="241"/>
    </location>
    <ligand>
        <name>ATP</name>
        <dbReference type="ChEBI" id="CHEBI:30616"/>
    </ligand>
</feature>
<comment type="similarity">
    <text evidence="7">Belongs to the class-I aminoacyl-tRNA synthetase family. GluQ subfamily.</text>
</comment>
<dbReference type="InterPro" id="IPR049940">
    <property type="entry name" value="GluQ/Sye"/>
</dbReference>
<comment type="function">
    <text evidence="7">Catalyzes the tRNA-independent activation of glutamate in presence of ATP and the subsequent transfer of glutamate onto a tRNA(Asp). Glutamate is transferred on the 2-amino-5-(4,5-dihydroxy-2-cyclopenten-1-yl) moiety of the queuosine in the wobble position of the QUC anticodon.</text>
</comment>
<comment type="caution">
    <text evidence="11">The sequence shown here is derived from an EMBL/GenBank/DDBJ whole genome shotgun (WGS) entry which is preliminary data.</text>
</comment>
<feature type="binding site" evidence="7">
    <location>
        <position position="104"/>
    </location>
    <ligand>
        <name>Zn(2+)</name>
        <dbReference type="ChEBI" id="CHEBI:29105"/>
    </ligand>
</feature>
<evidence type="ECO:0000256" key="9">
    <source>
        <dbReference type="SAM" id="MobiDB-lite"/>
    </source>
</evidence>
<evidence type="ECO:0000256" key="3">
    <source>
        <dbReference type="ARBA" id="ARBA00022741"/>
    </source>
</evidence>
<dbReference type="GO" id="GO:0006424">
    <property type="term" value="P:glutamyl-tRNA aminoacylation"/>
    <property type="evidence" value="ECO:0007669"/>
    <property type="project" value="InterPro"/>
</dbReference>
<dbReference type="Pfam" id="PF00749">
    <property type="entry name" value="tRNA-synt_1c"/>
    <property type="match status" value="1"/>
</dbReference>
<dbReference type="GO" id="GO:0005524">
    <property type="term" value="F:ATP binding"/>
    <property type="evidence" value="ECO:0007669"/>
    <property type="project" value="UniProtKB-KW"/>
</dbReference>
<dbReference type="HAMAP" id="MF_01428">
    <property type="entry name" value="Glu_Q_tRNA_synth"/>
    <property type="match status" value="1"/>
</dbReference>
<dbReference type="InterPro" id="IPR020058">
    <property type="entry name" value="Glu/Gln-tRNA-synth_Ib_cat-dom"/>
</dbReference>
<dbReference type="GO" id="GO:0008270">
    <property type="term" value="F:zinc ion binding"/>
    <property type="evidence" value="ECO:0007669"/>
    <property type="project" value="UniProtKB-UniRule"/>
</dbReference>
<feature type="region of interest" description="Disordered" evidence="9">
    <location>
        <begin position="298"/>
        <end position="318"/>
    </location>
</feature>
<feature type="binding site" evidence="7">
    <location>
        <position position="200"/>
    </location>
    <ligand>
        <name>L-glutamate</name>
        <dbReference type="ChEBI" id="CHEBI:29985"/>
    </ligand>
</feature>
<keyword evidence="3 7" id="KW-0547">Nucleotide-binding</keyword>
<dbReference type="EC" id="6.1.1.-" evidence="7"/>
<dbReference type="AlphaFoldDB" id="A0A9X0W9P1"/>
<feature type="domain" description="Glutamyl/glutaminyl-tRNA synthetase class Ib catalytic" evidence="10">
    <location>
        <begin position="10"/>
        <end position="241"/>
    </location>
</feature>
<keyword evidence="5 7" id="KW-0067">ATP-binding</keyword>
<keyword evidence="8" id="KW-0648">Protein biosynthesis</keyword>
<sequence>MGGTVSAPYRGRFAPSPTGPLHFGSLLAAVGSFADARANAGVWLVRIEDLDRNRTVAGADAHILSTLETFGLWWDKQVVYQSQRNSHYEAALERLRRDGLSYPCACTRREIAAHGIQGPEGPIYTGHCRNGLPQGRVARSERLRIDGDQLSLTDAVQGPITQQLMTEVGDIVLRRADGFYAYQLAVVVDDGDQAITQVVRGADLLISTPRQLYLQRCLGLPQPGYAHLPLVLGDDGRKLSKSLAAAPVDPSDPLPALDRAWRFLGQTPLAAQPHSVSEFWQQAIPRWDRARIPRGPLRIDAEAATRLGQAPSQQPSGP</sequence>
<protein>
    <recommendedName>
        <fullName evidence="7">Glutamyl-Q tRNA(Asp) synthetase</fullName>
        <shortName evidence="7">Glu-Q-RSs</shortName>
        <ecNumber evidence="7">6.1.1.-</ecNumber>
    </recommendedName>
</protein>
<evidence type="ECO:0000256" key="1">
    <source>
        <dbReference type="ARBA" id="ARBA00022598"/>
    </source>
</evidence>
<dbReference type="SUPFAM" id="SSF52374">
    <property type="entry name" value="Nucleotidylyl transferase"/>
    <property type="match status" value="1"/>
</dbReference>
<comment type="cofactor">
    <cofactor evidence="7">
        <name>Zn(2+)</name>
        <dbReference type="ChEBI" id="CHEBI:29105"/>
    </cofactor>
    <text evidence="7">Binds 1 zinc ion per subunit.</text>
</comment>
<evidence type="ECO:0000313" key="11">
    <source>
        <dbReference type="EMBL" id="MBK1619461.1"/>
    </source>
</evidence>
<feature type="binding site" evidence="7">
    <location>
        <position position="128"/>
    </location>
    <ligand>
        <name>Zn(2+)</name>
        <dbReference type="ChEBI" id="CHEBI:29105"/>
    </ligand>
</feature>
<proteinExistence type="inferred from homology"/>
<keyword evidence="2 7" id="KW-0479">Metal-binding</keyword>
<organism evidence="11 12">
    <name type="scientific">Lamprobacter modestohalophilus</name>
    <dbReference type="NCBI Taxonomy" id="1064514"/>
    <lineage>
        <taxon>Bacteria</taxon>
        <taxon>Pseudomonadati</taxon>
        <taxon>Pseudomonadota</taxon>
        <taxon>Gammaproteobacteria</taxon>
        <taxon>Chromatiales</taxon>
        <taxon>Chromatiaceae</taxon>
        <taxon>Lamprobacter</taxon>
    </lineage>
</organism>
<dbReference type="GO" id="GO:0004818">
    <property type="term" value="F:glutamate-tRNA ligase activity"/>
    <property type="evidence" value="ECO:0007669"/>
    <property type="project" value="TreeGrafter"/>
</dbReference>
<dbReference type="FunFam" id="3.40.50.620:FF:000093">
    <property type="entry name" value="Glutamyl-Q tRNA(Asp) synthetase"/>
    <property type="match status" value="1"/>
</dbReference>
<evidence type="ECO:0000256" key="5">
    <source>
        <dbReference type="ARBA" id="ARBA00022840"/>
    </source>
</evidence>
<dbReference type="NCBIfam" id="NF004314">
    <property type="entry name" value="PRK05710.1-3"/>
    <property type="match status" value="1"/>
</dbReference>
<reference evidence="11 12" key="1">
    <citation type="journal article" date="2020" name="Microorganisms">
        <title>Osmotic Adaptation and Compatible Solute Biosynthesis of Phototrophic Bacteria as Revealed from Genome Analyses.</title>
        <authorList>
            <person name="Imhoff J.F."/>
            <person name="Rahn T."/>
            <person name="Kunzel S."/>
            <person name="Keller A."/>
            <person name="Neulinger S.C."/>
        </authorList>
    </citation>
    <scope>NUCLEOTIDE SEQUENCE [LARGE SCALE GENOMIC DNA]</scope>
    <source>
        <strain evidence="11 12">DSM 25653</strain>
    </source>
</reference>
<dbReference type="PANTHER" id="PTHR43311">
    <property type="entry name" value="GLUTAMATE--TRNA LIGASE"/>
    <property type="match status" value="1"/>
</dbReference>
<name>A0A9X0W9P1_9GAMM</name>
<evidence type="ECO:0000256" key="6">
    <source>
        <dbReference type="ARBA" id="ARBA00023146"/>
    </source>
</evidence>
<feature type="binding site" evidence="7">
    <location>
        <position position="106"/>
    </location>
    <ligand>
        <name>Zn(2+)</name>
        <dbReference type="ChEBI" id="CHEBI:29105"/>
    </ligand>
</feature>
<dbReference type="PANTHER" id="PTHR43311:SF1">
    <property type="entry name" value="GLUTAMYL-Q TRNA(ASP) SYNTHETASE"/>
    <property type="match status" value="1"/>
</dbReference>
<evidence type="ECO:0000256" key="2">
    <source>
        <dbReference type="ARBA" id="ARBA00022723"/>
    </source>
</evidence>
<accession>A0A9X0W9P1</accession>
<dbReference type="InterPro" id="IPR022380">
    <property type="entry name" value="Glu-Q_tRNA(Asp)_Synthase"/>
</dbReference>
<dbReference type="EMBL" id="NRRY01000021">
    <property type="protein sequence ID" value="MBK1619461.1"/>
    <property type="molecule type" value="Genomic_DNA"/>
</dbReference>
<dbReference type="InterPro" id="IPR000924">
    <property type="entry name" value="Glu/Gln-tRNA-synth"/>
</dbReference>
<feature type="short sequence motif" description="'HIGH' region" evidence="7">
    <location>
        <begin position="15"/>
        <end position="25"/>
    </location>
</feature>
<dbReference type="NCBIfam" id="TIGR03838">
    <property type="entry name" value="queuosine_YadB"/>
    <property type="match status" value="1"/>
</dbReference>
<feature type="short sequence motif" description="'KMSKS' region" evidence="7">
    <location>
        <begin position="238"/>
        <end position="242"/>
    </location>
</feature>
<keyword evidence="12" id="KW-1185">Reference proteome</keyword>
<keyword evidence="1 7" id="KW-0436">Ligase</keyword>
<dbReference type="Gene3D" id="3.40.50.620">
    <property type="entry name" value="HUPs"/>
    <property type="match status" value="1"/>
</dbReference>
<dbReference type="GO" id="GO:0006400">
    <property type="term" value="P:tRNA modification"/>
    <property type="evidence" value="ECO:0007669"/>
    <property type="project" value="InterPro"/>
</dbReference>
<feature type="binding site" evidence="7">
    <location>
        <position position="124"/>
    </location>
    <ligand>
        <name>Zn(2+)</name>
        <dbReference type="ChEBI" id="CHEBI:29105"/>
    </ligand>
</feature>
<dbReference type="RefSeq" id="WP_200244880.1">
    <property type="nucleotide sequence ID" value="NZ_NRRY01000021.1"/>
</dbReference>
<evidence type="ECO:0000256" key="8">
    <source>
        <dbReference type="RuleBase" id="RU363037"/>
    </source>
</evidence>
<dbReference type="Proteomes" id="UP001138768">
    <property type="component" value="Unassembled WGS sequence"/>
</dbReference>
<keyword evidence="4 7" id="KW-0862">Zinc</keyword>
<dbReference type="InterPro" id="IPR014729">
    <property type="entry name" value="Rossmann-like_a/b/a_fold"/>
</dbReference>
<feature type="binding site" evidence="7">
    <location>
        <position position="182"/>
    </location>
    <ligand>
        <name>L-glutamate</name>
        <dbReference type="ChEBI" id="CHEBI:29985"/>
    </ligand>
</feature>
<keyword evidence="6 7" id="KW-0030">Aminoacyl-tRNA synthetase</keyword>
<evidence type="ECO:0000256" key="7">
    <source>
        <dbReference type="HAMAP-Rule" id="MF_01428"/>
    </source>
</evidence>
<gene>
    <name evidence="7" type="primary">gluQ</name>
    <name evidence="11" type="ORF">CKO42_13640</name>
</gene>
<feature type="binding site" evidence="7">
    <location>
        <position position="48"/>
    </location>
    <ligand>
        <name>L-glutamate</name>
        <dbReference type="ChEBI" id="CHEBI:29985"/>
    </ligand>
</feature>
<evidence type="ECO:0000256" key="4">
    <source>
        <dbReference type="ARBA" id="ARBA00022833"/>
    </source>
</evidence>
<dbReference type="GO" id="GO:0005829">
    <property type="term" value="C:cytosol"/>
    <property type="evidence" value="ECO:0007669"/>
    <property type="project" value="TreeGrafter"/>
</dbReference>